<gene>
    <name evidence="1" type="ORF">LENED_000842</name>
</gene>
<evidence type="ECO:0000313" key="2">
    <source>
        <dbReference type="Proteomes" id="UP000188533"/>
    </source>
</evidence>
<organism evidence="1 2">
    <name type="scientific">Lentinula edodes</name>
    <name type="common">Shiitake mushroom</name>
    <name type="synonym">Lentinus edodes</name>
    <dbReference type="NCBI Taxonomy" id="5353"/>
    <lineage>
        <taxon>Eukaryota</taxon>
        <taxon>Fungi</taxon>
        <taxon>Dikarya</taxon>
        <taxon>Basidiomycota</taxon>
        <taxon>Agaricomycotina</taxon>
        <taxon>Agaricomycetes</taxon>
        <taxon>Agaricomycetidae</taxon>
        <taxon>Agaricales</taxon>
        <taxon>Marasmiineae</taxon>
        <taxon>Omphalotaceae</taxon>
        <taxon>Lentinula</taxon>
    </lineage>
</organism>
<reference evidence="1 2" key="2">
    <citation type="submission" date="2017-02" db="EMBL/GenBank/DDBJ databases">
        <title>A genome survey and senescence transcriptome analysis in Lentinula edodes.</title>
        <authorList>
            <person name="Sakamoto Y."/>
            <person name="Nakade K."/>
            <person name="Sato S."/>
            <person name="Yoshida Y."/>
            <person name="Miyazaki K."/>
            <person name="Natsume S."/>
            <person name="Konno N."/>
        </authorList>
    </citation>
    <scope>NUCLEOTIDE SEQUENCE [LARGE SCALE GENOMIC DNA]</scope>
    <source>
        <strain evidence="1 2">NBRC 111202</strain>
    </source>
</reference>
<protein>
    <submittedName>
        <fullName evidence="1">Uncharacterized protein</fullName>
    </submittedName>
</protein>
<comment type="caution">
    <text evidence="1">The sequence shown here is derived from an EMBL/GenBank/DDBJ whole genome shotgun (WGS) entry which is preliminary data.</text>
</comment>
<dbReference type="AlphaFoldDB" id="A0A1Q3DWS8"/>
<keyword evidence="2" id="KW-1185">Reference proteome</keyword>
<reference evidence="1 2" key="1">
    <citation type="submission" date="2016-08" db="EMBL/GenBank/DDBJ databases">
        <authorList>
            <consortium name="Lentinula edodes genome sequencing consortium"/>
            <person name="Sakamoto Y."/>
            <person name="Nakade K."/>
            <person name="Sato S."/>
            <person name="Yoshida Y."/>
            <person name="Miyazaki K."/>
            <person name="Natsume S."/>
            <person name="Konno N."/>
        </authorList>
    </citation>
    <scope>NUCLEOTIDE SEQUENCE [LARGE SCALE GENOMIC DNA]</scope>
    <source>
        <strain evidence="1 2">NBRC 111202</strain>
    </source>
</reference>
<evidence type="ECO:0000313" key="1">
    <source>
        <dbReference type="EMBL" id="GAV99389.1"/>
    </source>
</evidence>
<sequence>MKVFVLLKSTSSPFEVGIWCDEGCTYTGGCKGSGFRSRISSFSRCAKSTVFGTVLTLVEVFETGGSDIEASQFSAMTTSPSSS</sequence>
<dbReference type="Proteomes" id="UP000188533">
    <property type="component" value="Unassembled WGS sequence"/>
</dbReference>
<dbReference type="EMBL" id="BDGU01000013">
    <property type="protein sequence ID" value="GAV99389.1"/>
    <property type="molecule type" value="Genomic_DNA"/>
</dbReference>
<accession>A0A1Q3DWS8</accession>
<name>A0A1Q3DWS8_LENED</name>
<proteinExistence type="predicted"/>